<evidence type="ECO:0000313" key="1">
    <source>
        <dbReference type="EMBL" id="MCC5604422.1"/>
    </source>
</evidence>
<gene>
    <name evidence="1" type="ORF">LC586_36015</name>
</gene>
<dbReference type="EMBL" id="JAIVFQ010000126">
    <property type="protein sequence ID" value="MCC5604422.1"/>
    <property type="molecule type" value="Genomic_DNA"/>
</dbReference>
<evidence type="ECO:0000313" key="2">
    <source>
        <dbReference type="Proteomes" id="UP001199525"/>
    </source>
</evidence>
<protein>
    <submittedName>
        <fullName evidence="1">Uncharacterized protein</fullName>
    </submittedName>
</protein>
<dbReference type="Proteomes" id="UP001199525">
    <property type="component" value="Unassembled WGS sequence"/>
</dbReference>
<organism evidence="1 2">
    <name type="scientific">Nostoc favosum CHAB5714</name>
    <dbReference type="NCBI Taxonomy" id="2780399"/>
    <lineage>
        <taxon>Bacteria</taxon>
        <taxon>Bacillati</taxon>
        <taxon>Cyanobacteriota</taxon>
        <taxon>Cyanophyceae</taxon>
        <taxon>Nostocales</taxon>
        <taxon>Nostocaceae</taxon>
        <taxon>Nostoc</taxon>
        <taxon>Nostoc favosum</taxon>
    </lineage>
</organism>
<name>A0ABS8IJQ2_9NOSO</name>
<accession>A0ABS8IJQ2</accession>
<comment type="caution">
    <text evidence="1">The sequence shown here is derived from an EMBL/GenBank/DDBJ whole genome shotgun (WGS) entry which is preliminary data.</text>
</comment>
<reference evidence="1 2" key="1">
    <citation type="journal article" date="2021" name="Microorganisms">
        <title>Genome Evolution of Filamentous Cyanobacterium Nostoc Species: From Facultative Symbiosis to Free Living.</title>
        <authorList>
            <person name="Huo D."/>
            <person name="Li H."/>
            <person name="Cai F."/>
            <person name="Guo X."/>
            <person name="Qiao Z."/>
            <person name="Wang W."/>
            <person name="Yu G."/>
            <person name="Li R."/>
        </authorList>
    </citation>
    <scope>NUCLEOTIDE SEQUENCE [LARGE SCALE GENOMIC DNA]</scope>
    <source>
        <strain evidence="1 2">CHAB 5714</strain>
    </source>
</reference>
<keyword evidence="2" id="KW-1185">Reference proteome</keyword>
<proteinExistence type="predicted"/>
<dbReference type="RefSeq" id="WP_229490285.1">
    <property type="nucleotide sequence ID" value="NZ_JAIVFQ010000126.1"/>
</dbReference>
<sequence length="294" mass="33975">MSLTSELKNRNSPIRRWFDSKLNKTVIKMITNHNQLLENQEIIRPVDGVDFPLVGNAIAKALAKYLGSIYEDQTWFTNCLAQVGAKALKIEYAFDYSITNSNSLEEEALKCMLLGALENYARSRNIHEIIQPFLQGEKFLQLEAEYFKKWLPSIQDTSQIIGIVPRTWQTVANQVSGNITCNASYPLSQYLGGADCQIIAGNTLIDVRTTAKKRPFSLENFYQQISYVLLDSNDTYTINQLVWFYSRQQSVFFYPTDKIFRNLQATREEFKKMILDNYHTNRLAEQNKCLYLPQ</sequence>